<dbReference type="Proteomes" id="UP000285523">
    <property type="component" value="Unassembled WGS sequence"/>
</dbReference>
<dbReference type="AlphaFoldDB" id="A0A418V3Y1"/>
<reference evidence="1 2" key="1">
    <citation type="submission" date="2018-09" db="EMBL/GenBank/DDBJ databases">
        <title>Draft genome sequence of Rhodopseudomonas palustris 2.1.18.</title>
        <authorList>
            <person name="Robertson S.L."/>
            <person name="Meyer T.E."/>
            <person name="Kyndt J.A."/>
        </authorList>
    </citation>
    <scope>NUCLEOTIDE SEQUENCE [LARGE SCALE GENOMIC DNA]</scope>
    <source>
        <strain evidence="1 2">2.1.18</strain>
    </source>
</reference>
<accession>A0A418V3Y1</accession>
<evidence type="ECO:0000313" key="2">
    <source>
        <dbReference type="Proteomes" id="UP000285523"/>
    </source>
</evidence>
<proteinExistence type="predicted"/>
<gene>
    <name evidence="1" type="ORF">D4Q52_15910</name>
</gene>
<evidence type="ECO:0000313" key="1">
    <source>
        <dbReference type="EMBL" id="RJF70801.1"/>
    </source>
</evidence>
<sequence>MTIALPSVMAGLVPAIHAFDPPPALQGVDARDEPGHDVGRRDQNAAERIAGEISTTSQYFQTSCAGLTRASIIRRGWIAGSSPAMTGENSA</sequence>
<protein>
    <submittedName>
        <fullName evidence="1">Uncharacterized protein</fullName>
    </submittedName>
</protein>
<dbReference type="EMBL" id="QYYD01000015">
    <property type="protein sequence ID" value="RJF70801.1"/>
    <property type="molecule type" value="Genomic_DNA"/>
</dbReference>
<dbReference type="OrthoDB" id="8256484at2"/>
<dbReference type="RefSeq" id="WP_119857537.1">
    <property type="nucleotide sequence ID" value="NZ_QYYD01000015.1"/>
</dbReference>
<organism evidence="1 2">
    <name type="scientific">Rhodopseudomonas palustris</name>
    <dbReference type="NCBI Taxonomy" id="1076"/>
    <lineage>
        <taxon>Bacteria</taxon>
        <taxon>Pseudomonadati</taxon>
        <taxon>Pseudomonadota</taxon>
        <taxon>Alphaproteobacteria</taxon>
        <taxon>Hyphomicrobiales</taxon>
        <taxon>Nitrobacteraceae</taxon>
        <taxon>Rhodopseudomonas</taxon>
    </lineage>
</organism>
<name>A0A418V3Y1_RHOPL</name>
<comment type="caution">
    <text evidence="1">The sequence shown here is derived from an EMBL/GenBank/DDBJ whole genome shotgun (WGS) entry which is preliminary data.</text>
</comment>